<feature type="active site" description="Proton donor" evidence="4">
    <location>
        <position position="172"/>
    </location>
</feature>
<evidence type="ECO:0000259" key="7">
    <source>
        <dbReference type="Pfam" id="PF01301"/>
    </source>
</evidence>
<reference evidence="10 11" key="1">
    <citation type="submission" date="2020-06" db="EMBL/GenBank/DDBJ databases">
        <authorList>
            <person name="Li R."/>
            <person name="Bekaert M."/>
        </authorList>
    </citation>
    <scope>NUCLEOTIDE SEQUENCE [LARGE SCALE GENOMIC DNA]</scope>
    <source>
        <strain evidence="11">wild</strain>
    </source>
</reference>
<dbReference type="Proteomes" id="UP000507470">
    <property type="component" value="Unassembled WGS sequence"/>
</dbReference>
<dbReference type="FunFam" id="3.20.20.80:FF:000115">
    <property type="entry name" value="Beta-galactosidase"/>
    <property type="match status" value="1"/>
</dbReference>
<dbReference type="PRINTS" id="PR00742">
    <property type="entry name" value="GLHYDRLASE35"/>
</dbReference>
<keyword evidence="11" id="KW-1185">Reference proteome</keyword>
<dbReference type="InterPro" id="IPR017853">
    <property type="entry name" value="GH"/>
</dbReference>
<evidence type="ECO:0000256" key="2">
    <source>
        <dbReference type="ARBA" id="ARBA00022801"/>
    </source>
</evidence>
<dbReference type="GO" id="GO:0004565">
    <property type="term" value="F:beta-galactosidase activity"/>
    <property type="evidence" value="ECO:0007669"/>
    <property type="project" value="UniProtKB-EC"/>
</dbReference>
<feature type="domain" description="Beta-galactosidase 1-like first all-beta" evidence="8">
    <location>
        <begin position="407"/>
        <end position="515"/>
    </location>
</feature>
<dbReference type="Gene3D" id="3.20.20.80">
    <property type="entry name" value="Glycosidases"/>
    <property type="match status" value="1"/>
</dbReference>
<organism evidence="10 11">
    <name type="scientific">Mytilus coruscus</name>
    <name type="common">Sea mussel</name>
    <dbReference type="NCBI Taxonomy" id="42192"/>
    <lineage>
        <taxon>Eukaryota</taxon>
        <taxon>Metazoa</taxon>
        <taxon>Spiralia</taxon>
        <taxon>Lophotrochozoa</taxon>
        <taxon>Mollusca</taxon>
        <taxon>Bivalvia</taxon>
        <taxon>Autobranchia</taxon>
        <taxon>Pteriomorphia</taxon>
        <taxon>Mytilida</taxon>
        <taxon>Mytiloidea</taxon>
        <taxon>Mytilidae</taxon>
        <taxon>Mytilinae</taxon>
        <taxon>Mytilus</taxon>
    </lineage>
</organism>
<evidence type="ECO:0000256" key="5">
    <source>
        <dbReference type="RuleBase" id="RU000675"/>
    </source>
</evidence>
<dbReference type="InterPro" id="IPR031330">
    <property type="entry name" value="Gly_Hdrlase_35_cat"/>
</dbReference>
<comment type="catalytic activity">
    <reaction evidence="5">
        <text>Hydrolysis of terminal non-reducing beta-D-galactose residues in beta-D-galactosides.</text>
        <dbReference type="EC" id="3.2.1.23"/>
    </reaction>
</comment>
<dbReference type="EMBL" id="CACVKT020008716">
    <property type="protein sequence ID" value="CAC5416857.1"/>
    <property type="molecule type" value="Genomic_DNA"/>
</dbReference>
<dbReference type="Pfam" id="PF21467">
    <property type="entry name" value="BetaGal_gal-bd"/>
    <property type="match status" value="1"/>
</dbReference>
<dbReference type="OrthoDB" id="1657402at2759"/>
<accession>A0A6J8E929</accession>
<evidence type="ECO:0000256" key="3">
    <source>
        <dbReference type="ARBA" id="ARBA00023295"/>
    </source>
</evidence>
<dbReference type="SUPFAM" id="SSF49785">
    <property type="entry name" value="Galactose-binding domain-like"/>
    <property type="match status" value="1"/>
</dbReference>
<evidence type="ECO:0000256" key="4">
    <source>
        <dbReference type="PIRSR" id="PIRSR006336-1"/>
    </source>
</evidence>
<dbReference type="PANTHER" id="PTHR23421">
    <property type="entry name" value="BETA-GALACTOSIDASE RELATED"/>
    <property type="match status" value="1"/>
</dbReference>
<dbReference type="PROSITE" id="PS01182">
    <property type="entry name" value="GLYCOSYL_HYDROL_F35"/>
    <property type="match status" value="1"/>
</dbReference>
<dbReference type="FunFam" id="2.60.120.260:FF:000049">
    <property type="entry name" value="Beta-galactosidase"/>
    <property type="match status" value="1"/>
</dbReference>
<dbReference type="AlphaFoldDB" id="A0A6J8E929"/>
<dbReference type="InterPro" id="IPR001944">
    <property type="entry name" value="Glycoside_Hdrlase_35"/>
</dbReference>
<dbReference type="Pfam" id="PF21317">
    <property type="entry name" value="BetaGal_ABD_1"/>
    <property type="match status" value="1"/>
</dbReference>
<dbReference type="Gene3D" id="2.60.120.260">
    <property type="entry name" value="Galactose-binding domain-like"/>
    <property type="match status" value="2"/>
</dbReference>
<dbReference type="EC" id="3.2.1.23" evidence="5"/>
<evidence type="ECO:0000259" key="8">
    <source>
        <dbReference type="Pfam" id="PF21317"/>
    </source>
</evidence>
<feature type="domain" description="Beta-galactosidase galactose-binding" evidence="9">
    <location>
        <begin position="540"/>
        <end position="598"/>
    </location>
</feature>
<dbReference type="GO" id="GO:0005975">
    <property type="term" value="P:carbohydrate metabolic process"/>
    <property type="evidence" value="ECO:0007669"/>
    <property type="project" value="InterPro"/>
</dbReference>
<dbReference type="InterPro" id="IPR048913">
    <property type="entry name" value="BetaGal_gal-bd"/>
</dbReference>
<evidence type="ECO:0000313" key="10">
    <source>
        <dbReference type="EMBL" id="CAC5416857.1"/>
    </source>
</evidence>
<sequence length="621" mass="71136">MSEVYSSTGSLTFRDRKFYLDGEPFTILSGAMHYFRVVPEYWKDRLMKIKACGLNTVETYVCWNLHEKYPNEFDFSGILDVRKFIRLAEEVGLYVIFRPGPYICAEWDFGGMPAWLLRDPEMKVRSNYKPYQDAVDRFFSQLITLVSDLQNCLKLPEKSSGGPIIAFQVENEFGSYSKEYDHLKFIQEARRKTLVKYGAKELFLTSENPNGITNCLFYDRALPTANFPSMKVGADTLDLIRKWSPSFPLMVTEFWSGWFDHWTSTHKGLPLDDFAQTLTDILDAGSSFNMYMFHGGTNFGFMSGANRFPESTYKPDVTSYDYDAPLSEAGDITAKYLKARDIIFEKILKPQGINSLPNIPPNTPKASYDPVEIKEYLVLDSILTCCNTKVESPKPLNMESLQIHNGFGQNYGYIIYRTTIGKGRKLIFEKQPTDRAQIFIDGTQKGVLDWRKGSVEQEINTDKENNALDIFVENHGRVNYIEIGESLLNEQRKGITGNVYLDDNCISNWTIFPLEFDSDFVQSVLNSSNWTSSHGKHIPVLCRTILTIRDTTKDTFILLSEWGKGIVFVNGFNLGRYWSEGPQRTLYVPAPILKTGDNEILIFEHQHVGKKVVFVREPILK</sequence>
<protein>
    <recommendedName>
        <fullName evidence="5">Beta-galactosidase</fullName>
        <ecNumber evidence="5">3.2.1.23</ecNumber>
    </recommendedName>
</protein>
<feature type="active site" description="Nucleophile" evidence="4">
    <location>
        <position position="253"/>
    </location>
</feature>
<proteinExistence type="inferred from homology"/>
<dbReference type="InterPro" id="IPR008979">
    <property type="entry name" value="Galactose-bd-like_sf"/>
</dbReference>
<comment type="similarity">
    <text evidence="1 6">Belongs to the glycosyl hydrolase 35 family.</text>
</comment>
<dbReference type="InterPro" id="IPR019801">
    <property type="entry name" value="Glyco_hydro_35_CS"/>
</dbReference>
<keyword evidence="2 5" id="KW-0378">Hydrolase</keyword>
<dbReference type="SUPFAM" id="SSF51445">
    <property type="entry name" value="(Trans)glycosidases"/>
    <property type="match status" value="1"/>
</dbReference>
<keyword evidence="3 5" id="KW-0326">Glycosidase</keyword>
<dbReference type="InterPro" id="IPR048912">
    <property type="entry name" value="BetaGal1-like_ABD1"/>
</dbReference>
<gene>
    <name evidence="10" type="ORF">MCOR_49432</name>
</gene>
<dbReference type="InterPro" id="IPR026283">
    <property type="entry name" value="B-gal_1-like"/>
</dbReference>
<name>A0A6J8E929_MYTCO</name>
<dbReference type="PIRSF" id="PIRSF006336">
    <property type="entry name" value="B-gal"/>
    <property type="match status" value="1"/>
</dbReference>
<evidence type="ECO:0000259" key="9">
    <source>
        <dbReference type="Pfam" id="PF21467"/>
    </source>
</evidence>
<evidence type="ECO:0000313" key="11">
    <source>
        <dbReference type="Proteomes" id="UP000507470"/>
    </source>
</evidence>
<evidence type="ECO:0000256" key="1">
    <source>
        <dbReference type="ARBA" id="ARBA00009809"/>
    </source>
</evidence>
<dbReference type="Pfam" id="PF01301">
    <property type="entry name" value="Glyco_hydro_35"/>
    <property type="match status" value="1"/>
</dbReference>
<feature type="domain" description="Glycoside hydrolase 35 catalytic" evidence="7">
    <location>
        <begin position="18"/>
        <end position="343"/>
    </location>
</feature>
<evidence type="ECO:0000256" key="6">
    <source>
        <dbReference type="RuleBase" id="RU003679"/>
    </source>
</evidence>